<keyword evidence="2 9" id="KW-0479">Metal-binding</keyword>
<dbReference type="SUPFAM" id="SSF88713">
    <property type="entry name" value="Glycoside hydrolase/deacetylase"/>
    <property type="match status" value="1"/>
</dbReference>
<dbReference type="InterPro" id="IPR011330">
    <property type="entry name" value="Glyco_hydro/deAcase_b/a-brl"/>
</dbReference>
<dbReference type="InterPro" id="IPR013780">
    <property type="entry name" value="Glyco_hydro_b"/>
</dbReference>
<evidence type="ECO:0000256" key="9">
    <source>
        <dbReference type="RuleBase" id="RU361199"/>
    </source>
</evidence>
<dbReference type="Gene3D" id="1.20.1270.50">
    <property type="entry name" value="Glycoside hydrolase family 38, central domain"/>
    <property type="match status" value="1"/>
</dbReference>
<dbReference type="GO" id="GO:0046872">
    <property type="term" value="F:metal ion binding"/>
    <property type="evidence" value="ECO:0007669"/>
    <property type="project" value="UniProtKB-KW"/>
</dbReference>
<keyword evidence="3 9" id="KW-0378">Hydrolase</keyword>
<dbReference type="InterPro" id="IPR015341">
    <property type="entry name" value="Glyco_hydro_38_cen"/>
</dbReference>
<keyword evidence="11" id="KW-1185">Reference proteome</keyword>
<reference evidence="12" key="1">
    <citation type="submission" date="2022-11" db="UniProtKB">
        <authorList>
            <consortium name="WormBaseParasite"/>
        </authorList>
    </citation>
    <scope>IDENTIFICATION</scope>
</reference>
<evidence type="ECO:0000256" key="7">
    <source>
        <dbReference type="ARBA" id="ARBA00059516"/>
    </source>
</evidence>
<accession>A0A915DDC6</accession>
<evidence type="ECO:0000256" key="1">
    <source>
        <dbReference type="ARBA" id="ARBA00009792"/>
    </source>
</evidence>
<dbReference type="WBParaSite" id="jg1843.1">
    <property type="protein sequence ID" value="jg1843.1"/>
    <property type="gene ID" value="jg1843"/>
</dbReference>
<dbReference type="Gene3D" id="3.20.110.10">
    <property type="entry name" value="Glycoside hydrolase 38, N terminal domain"/>
    <property type="match status" value="1"/>
</dbReference>
<protein>
    <recommendedName>
        <fullName evidence="9">Alpha-mannosidase</fullName>
        <ecNumber evidence="9">3.2.1.-</ecNumber>
    </recommendedName>
</protein>
<comment type="similarity">
    <text evidence="1 9">Belongs to the glycosyl hydrolase 38 family.</text>
</comment>
<dbReference type="GO" id="GO:0004572">
    <property type="term" value="F:mannosyl-oligosaccharide 1,3-1,6-alpha-mannosidase activity"/>
    <property type="evidence" value="ECO:0007669"/>
    <property type="project" value="UniProtKB-EC"/>
</dbReference>
<evidence type="ECO:0000256" key="2">
    <source>
        <dbReference type="ARBA" id="ARBA00022723"/>
    </source>
</evidence>
<dbReference type="GO" id="GO:0006491">
    <property type="term" value="P:N-glycan processing"/>
    <property type="evidence" value="ECO:0007669"/>
    <property type="project" value="TreeGrafter"/>
</dbReference>
<dbReference type="AlphaFoldDB" id="A0A915DDC6"/>
<dbReference type="InterPro" id="IPR011013">
    <property type="entry name" value="Gal_mutarotase_sf_dom"/>
</dbReference>
<evidence type="ECO:0000313" key="11">
    <source>
        <dbReference type="Proteomes" id="UP000887574"/>
    </source>
</evidence>
<dbReference type="InterPro" id="IPR027291">
    <property type="entry name" value="Glyco_hydro_38_N_sf"/>
</dbReference>
<dbReference type="PANTHER" id="PTHR11607">
    <property type="entry name" value="ALPHA-MANNOSIDASE"/>
    <property type="match status" value="1"/>
</dbReference>
<dbReference type="SUPFAM" id="SSF74650">
    <property type="entry name" value="Galactose mutarotase-like"/>
    <property type="match status" value="1"/>
</dbReference>
<dbReference type="Pfam" id="PF09261">
    <property type="entry name" value="Alpha-mann_mid"/>
    <property type="match status" value="1"/>
</dbReference>
<keyword evidence="4 9" id="KW-0862">Zinc</keyword>
<dbReference type="Pfam" id="PF07748">
    <property type="entry name" value="Glyco_hydro_38C"/>
    <property type="match status" value="1"/>
</dbReference>
<dbReference type="CDD" id="cd10809">
    <property type="entry name" value="GH38N_AMII_GMII_SfManIII_like"/>
    <property type="match status" value="1"/>
</dbReference>
<comment type="cofactor">
    <cofactor evidence="9">
        <name>Zn(2+)</name>
        <dbReference type="ChEBI" id="CHEBI:29105"/>
    </cofactor>
    <text evidence="9">Binds 1 zinc ion per subunit.</text>
</comment>
<dbReference type="Gene3D" id="2.70.98.30">
    <property type="entry name" value="Golgi alpha-mannosidase II, domain 4"/>
    <property type="match status" value="1"/>
</dbReference>
<keyword evidence="5" id="KW-1015">Disulfide bond</keyword>
<evidence type="ECO:0000313" key="12">
    <source>
        <dbReference type="WBParaSite" id="jg1843.1"/>
    </source>
</evidence>
<dbReference type="Proteomes" id="UP000887574">
    <property type="component" value="Unplaced"/>
</dbReference>
<dbReference type="SMART" id="SM00872">
    <property type="entry name" value="Alpha-mann_mid"/>
    <property type="match status" value="1"/>
</dbReference>
<dbReference type="SUPFAM" id="SSF88688">
    <property type="entry name" value="Families 57/38 glycoside transferase middle domain"/>
    <property type="match status" value="1"/>
</dbReference>
<dbReference type="EC" id="3.2.1.-" evidence="9"/>
<dbReference type="InterPro" id="IPR000602">
    <property type="entry name" value="Glyco_hydro_38_N"/>
</dbReference>
<feature type="domain" description="Glycoside hydrolase family 38 central" evidence="10">
    <location>
        <begin position="456"/>
        <end position="542"/>
    </location>
</feature>
<name>A0A915DDC6_9BILA</name>
<organism evidence="11 12">
    <name type="scientific">Ditylenchus dipsaci</name>
    <dbReference type="NCBI Taxonomy" id="166011"/>
    <lineage>
        <taxon>Eukaryota</taxon>
        <taxon>Metazoa</taxon>
        <taxon>Ecdysozoa</taxon>
        <taxon>Nematoda</taxon>
        <taxon>Chromadorea</taxon>
        <taxon>Rhabditida</taxon>
        <taxon>Tylenchina</taxon>
        <taxon>Tylenchomorpha</taxon>
        <taxon>Sphaerularioidea</taxon>
        <taxon>Anguinidae</taxon>
        <taxon>Anguininae</taxon>
        <taxon>Ditylenchus</taxon>
    </lineage>
</organism>
<sequence>MMRTNGGSLASHDCCVGFFSPLREPNCTGVNIYHRITDLSQSIMAPVNSEGLLYRESSFISSLPCCNLQDSPCLFNFDFRLRRTATAVAMAPPQLEFKPSSGHDDAVIKRYKATKEKRLEVVVIHTHTNDPGWIHTFEEYFEEQTKKILDKMVIHLTDKPDMKFIYAEMSFFELWWSKLSDDVKEKVRGLTKNGQLEIATGGWVMTDEANSHYFATIMEMIEGHEFVRNQLGFLPTSHWSIDPFGLSPTLAYLLNRSNLTHMAIQRVHYSAKKYLAKQKALEFRWRQMFAGDSATTDITTHAFPFFSYDVPHTCGPDPKVCCQFDFRRLHQFFCPWGKPPIKIDSSNVAERAELLADQYRKKAQLYKENTLLIPLGDDFRYDTDSEWNDQYTNYIQLMKYMNERQDWNIHVRFGTLADYFSVLDRRLAEENTTASTTNKLPILSGDFFTYADRDDHYWSGYFTSRPFYKHMDRTLQHYLRSADILFTLASSQAAQHSGHVFSGADLYNELVEARRALSLFQHHDGVTGTAKSYVVEDYGRKMLSAIKSCKEVISSASEYLMKFPHTREEKLRIDEEHFVDKLPRKIVTEDGSSVLVFNSLGHARQEVTCIHVTSSKSRISVADSKNHQDEILQQIGPVFYATTSGNLAAFKDKFELCFLAKLPPIGFVRYDIIEADDISHKARIHSLPGFASPIFETKELSGDSEIYILNSHLKAVFDSKSGYLKSVASKAMSDQELQMQMNFVRYGARPHNTSRNGDSLSGAYLFLPDGPARPLAADQNVYVLVEGPVRQYIFVIGPTEFGIQQTVYLDVNSQSLSINNGINLAAVDTSTRQRLQNDEVAMRLIVPSLEQEDKFYTDLNGFQMIRRRRFAKLPLQAQFYPMSGAMFVEDTKLRVSLLGRQALGAASLQPGWMEVMLDRRLVSDDDRGLGQGVLDNLLTQSQFHLLVESFSAPSTKPKDDESTMGYHSLSAHHISFALHYPPIVIVGQVDHASSGELLSTYSGLDHQLPCDVHMVALRTTR</sequence>
<comment type="catalytic activity">
    <reaction evidence="8">
        <text>N(4)-{beta-D-GlcNAc-(1-&gt;2)-alpha-D-Man-(1-&gt;3)-[alpha-D-Man-(1-&gt;3)-[alpha-D-Man-(1-&gt;6)]-alpha-D-Man-(1-&gt;6)]-beta-D-Man-(1-&gt;4)-beta-D-GlcNAc-(1-&gt;4)-beta-D-GlcNAc}-L-asparaginyl-[protein] + 2 H2O = 2 alpha-D-mannopyranose + an N(4)-{beta-D-GlcNAc-(1-&gt;2)-alpha-D-Man-(1-&gt;3)-[alpha-D-Man-(1-&gt;6)]-beta-D-Man-(1-&gt;4)-beta-D-GlcNAc-(1-&gt;4)-beta-D-GlcNAc}-L-asparaginyl-[protein]</text>
        <dbReference type="Rhea" id="RHEA:56052"/>
        <dbReference type="Rhea" id="RHEA-COMP:14368"/>
        <dbReference type="Rhea" id="RHEA-COMP:14369"/>
        <dbReference type="ChEBI" id="CHEBI:15377"/>
        <dbReference type="ChEBI" id="CHEBI:28729"/>
        <dbReference type="ChEBI" id="CHEBI:60615"/>
        <dbReference type="ChEBI" id="CHEBI:60625"/>
        <dbReference type="EC" id="3.2.1.114"/>
    </reaction>
</comment>
<dbReference type="InterPro" id="IPR050843">
    <property type="entry name" value="Glycosyl_Hydrlase_38"/>
</dbReference>
<evidence type="ECO:0000259" key="10">
    <source>
        <dbReference type="SMART" id="SM00872"/>
    </source>
</evidence>
<comment type="function">
    <text evidence="7">Catalyzes the first committed step in the biosynthesis of complex N-glycans. It controls conversion of high mannose to complex N-glycans; the final hydrolytic step in the N-glycan maturation pathway.</text>
</comment>
<dbReference type="FunFam" id="1.20.1270.50:FF:000001">
    <property type="entry name" value="Alpha-mannosidase"/>
    <property type="match status" value="1"/>
</dbReference>
<evidence type="ECO:0000256" key="3">
    <source>
        <dbReference type="ARBA" id="ARBA00022801"/>
    </source>
</evidence>
<dbReference type="InterPro" id="IPR037094">
    <property type="entry name" value="Glyco_hydro_38_cen_sf"/>
</dbReference>
<dbReference type="GO" id="GO:0006013">
    <property type="term" value="P:mannose metabolic process"/>
    <property type="evidence" value="ECO:0007669"/>
    <property type="project" value="InterPro"/>
</dbReference>
<dbReference type="Gene3D" id="2.60.40.1180">
    <property type="entry name" value="Golgi alpha-mannosidase II"/>
    <property type="match status" value="1"/>
</dbReference>
<keyword evidence="6 9" id="KW-0326">Glycosidase</keyword>
<evidence type="ECO:0000256" key="4">
    <source>
        <dbReference type="ARBA" id="ARBA00022833"/>
    </source>
</evidence>
<dbReference type="GO" id="GO:0000139">
    <property type="term" value="C:Golgi membrane"/>
    <property type="evidence" value="ECO:0007669"/>
    <property type="project" value="TreeGrafter"/>
</dbReference>
<dbReference type="GO" id="GO:0030246">
    <property type="term" value="F:carbohydrate binding"/>
    <property type="evidence" value="ECO:0007669"/>
    <property type="project" value="InterPro"/>
</dbReference>
<dbReference type="Pfam" id="PF01074">
    <property type="entry name" value="Glyco_hydro_38N"/>
    <property type="match status" value="1"/>
</dbReference>
<evidence type="ECO:0000256" key="8">
    <source>
        <dbReference type="ARBA" id="ARBA00093232"/>
    </source>
</evidence>
<dbReference type="InterPro" id="IPR028995">
    <property type="entry name" value="Glyco_hydro_57/38_cen_sf"/>
</dbReference>
<dbReference type="InterPro" id="IPR011682">
    <property type="entry name" value="Glyco_hydro_38_C"/>
</dbReference>
<dbReference type="PANTHER" id="PTHR11607:SF3">
    <property type="entry name" value="LYSOSOMAL ALPHA-MANNOSIDASE"/>
    <property type="match status" value="1"/>
</dbReference>
<dbReference type="FunFam" id="3.20.110.10:FF:000010">
    <property type="entry name" value="Alpha-mannosidase"/>
    <property type="match status" value="1"/>
</dbReference>
<evidence type="ECO:0000256" key="6">
    <source>
        <dbReference type="ARBA" id="ARBA00023295"/>
    </source>
</evidence>
<evidence type="ECO:0000256" key="5">
    <source>
        <dbReference type="ARBA" id="ARBA00023157"/>
    </source>
</evidence>
<proteinExistence type="inferred from homology"/>